<organism evidence="5 6">
    <name type="scientific">Plasmodiophora brassicae</name>
    <name type="common">Clubroot disease agent</name>
    <dbReference type="NCBI Taxonomy" id="37360"/>
    <lineage>
        <taxon>Eukaryota</taxon>
        <taxon>Sar</taxon>
        <taxon>Rhizaria</taxon>
        <taxon>Endomyxa</taxon>
        <taxon>Phytomyxea</taxon>
        <taxon>Plasmodiophorida</taxon>
        <taxon>Plasmodiophoridae</taxon>
        <taxon>Plasmodiophora</taxon>
    </lineage>
</organism>
<dbReference type="Pfam" id="PF24842">
    <property type="entry name" value="UFD1_N2"/>
    <property type="match status" value="1"/>
</dbReference>
<evidence type="ECO:0000256" key="2">
    <source>
        <dbReference type="ARBA" id="ARBA00022786"/>
    </source>
</evidence>
<dbReference type="GO" id="GO:0006511">
    <property type="term" value="P:ubiquitin-dependent protein catabolic process"/>
    <property type="evidence" value="ECO:0007669"/>
    <property type="project" value="InterPro"/>
</dbReference>
<dbReference type="PROSITE" id="PS50330">
    <property type="entry name" value="UIM"/>
    <property type="match status" value="1"/>
</dbReference>
<dbReference type="SMART" id="SM00726">
    <property type="entry name" value="UIM"/>
    <property type="match status" value="3"/>
</dbReference>
<dbReference type="InterPro" id="IPR042299">
    <property type="entry name" value="Ufd1-like_Nn"/>
</dbReference>
<dbReference type="Pfam" id="PF02809">
    <property type="entry name" value="UIM"/>
    <property type="match status" value="4"/>
</dbReference>
<reference evidence="5 6" key="1">
    <citation type="submission" date="2015-02" db="EMBL/GenBank/DDBJ databases">
        <authorList>
            <person name="Chooi Y.-H."/>
        </authorList>
    </citation>
    <scope>NUCLEOTIDE SEQUENCE [LARGE SCALE GENOMIC DNA]</scope>
    <source>
        <strain evidence="5">E3</strain>
    </source>
</reference>
<dbReference type="GO" id="GO:0034098">
    <property type="term" value="C:VCP-NPL4-UFD1 AAA ATPase complex"/>
    <property type="evidence" value="ECO:0007669"/>
    <property type="project" value="TreeGrafter"/>
</dbReference>
<feature type="domain" description="Ubiquitin fusion degradation protein UFD1 N-terminal subdomain 2" evidence="4">
    <location>
        <begin position="108"/>
        <end position="187"/>
    </location>
</feature>
<accession>A0A0G4IMB2</accession>
<gene>
    <name evidence="5" type="ORF">PBRA_004984</name>
</gene>
<dbReference type="InterPro" id="IPR013083">
    <property type="entry name" value="Znf_RING/FYVE/PHD"/>
</dbReference>
<evidence type="ECO:0000259" key="4">
    <source>
        <dbReference type="Pfam" id="PF24842"/>
    </source>
</evidence>
<dbReference type="Gene3D" id="2.40.40.50">
    <property type="entry name" value="Ubiquitin fusion degradation protein UFD1, N-terminal domain"/>
    <property type="match status" value="1"/>
</dbReference>
<dbReference type="GO" id="GO:0031593">
    <property type="term" value="F:polyubiquitin modification-dependent protein binding"/>
    <property type="evidence" value="ECO:0007669"/>
    <property type="project" value="TreeGrafter"/>
</dbReference>
<dbReference type="InterPro" id="IPR004854">
    <property type="entry name" value="Ufd1-like"/>
</dbReference>
<dbReference type="AlphaFoldDB" id="A0A0G4IMB2"/>
<evidence type="ECO:0000256" key="1">
    <source>
        <dbReference type="ARBA" id="ARBA00006043"/>
    </source>
</evidence>
<protein>
    <submittedName>
        <fullName evidence="5">Uncharacterized protein</fullName>
    </submittedName>
</protein>
<dbReference type="Pfam" id="PF03152">
    <property type="entry name" value="UFD1_N1"/>
    <property type="match status" value="1"/>
</dbReference>
<dbReference type="InterPro" id="IPR003903">
    <property type="entry name" value="UIM_dom"/>
</dbReference>
<dbReference type="Proteomes" id="UP000039324">
    <property type="component" value="Unassembled WGS sequence"/>
</dbReference>
<name>A0A0G4IMB2_PLABS</name>
<dbReference type="OMA" id="ACTIARS"/>
<dbReference type="InterPro" id="IPR055417">
    <property type="entry name" value="UFD1_N1"/>
</dbReference>
<dbReference type="Gene3D" id="3.10.330.10">
    <property type="match status" value="1"/>
</dbReference>
<dbReference type="PANTHER" id="PTHR12555">
    <property type="entry name" value="UBIQUITIN FUSION DEGRADATON PROTEIN 1"/>
    <property type="match status" value="1"/>
</dbReference>
<dbReference type="OrthoDB" id="422728at2759"/>
<evidence type="ECO:0000313" key="5">
    <source>
        <dbReference type="EMBL" id="CEO96313.1"/>
    </source>
</evidence>
<dbReference type="GO" id="GO:0036503">
    <property type="term" value="P:ERAD pathway"/>
    <property type="evidence" value="ECO:0007669"/>
    <property type="project" value="TreeGrafter"/>
</dbReference>
<comment type="similarity">
    <text evidence="1">Belongs to the UFD1 family.</text>
</comment>
<dbReference type="EMBL" id="CDSF01000057">
    <property type="protein sequence ID" value="CEO96313.1"/>
    <property type="molecule type" value="Genomic_DNA"/>
</dbReference>
<dbReference type="PANTHER" id="PTHR12555:SF13">
    <property type="entry name" value="UBIQUITIN RECOGNITION FACTOR IN ER-ASSOCIATED DEGRADATION PROTEIN 1"/>
    <property type="match status" value="1"/>
</dbReference>
<keyword evidence="2" id="KW-0833">Ubl conjugation pathway</keyword>
<dbReference type="InterPro" id="IPR055418">
    <property type="entry name" value="UFD1_N2"/>
</dbReference>
<keyword evidence="6" id="KW-1185">Reference proteome</keyword>
<sequence length="603" mass="66132">MALSFSVTMPAYSSLFLNTGKNIDEGDKVVLPDTVLRGLLQLYGQRPMPTPLIFEIRNAPIGRVSHCGVLEFTAQDEAAFMPNWMLENLLLSDGAPVRLTLCTLPKLTFVRFQPLQYAFTKIPNPKAALEEALLKFTALTRGDTILLRYHHEEYMMQVTDVQPDTGEREPPAGCVIDATIEVDFDPPLEEAPKEEKISVLELDVPEQGHVMADQFKYYRVKLRDPSIGLRVSIDSTGTRPDVYISTSVDRPSPTNSMFSGSVGSPAEIRTDSPGFSKSWYYIAVHSFGQPAAYTLLATQVEDDVQQGQQLGKIPSPVASSSDLASTPPGQRCDNCMRVVPAASFQMHSIVCARNNWACPQCRKVMPVRERNKHAHCDLCDAVIVPEDKEKHIALFHAKVKCRCGQEMDALALPSHQEKSCQFRLQPCRWCGDSFPLNQKYAHEQMCGSKTVPCARCGKAVIRRQTDIHNAAEHGINPCLDASGNRRTVASVETEERQARAQELLPTYGANLANNGNDEDAMVAQAIAASLNYQGGSSASAPANEEMDPELARALAASMEASAQDQDLARAIAASMEVDAETQRDLDLAIAASLAESPESKSDF</sequence>
<evidence type="ECO:0000313" key="6">
    <source>
        <dbReference type="Proteomes" id="UP000039324"/>
    </source>
</evidence>
<dbReference type="Gene3D" id="3.30.40.10">
    <property type="entry name" value="Zinc/RING finger domain, C3HC4 (zinc finger)"/>
    <property type="match status" value="1"/>
</dbReference>
<dbReference type="SUPFAM" id="SSF49599">
    <property type="entry name" value="TRAF domain-like"/>
    <property type="match status" value="1"/>
</dbReference>
<proteinExistence type="inferred from homology"/>
<feature type="domain" description="Ubiquitin fusion degradation protein UFD1 N-terminal subdomain 1" evidence="3">
    <location>
        <begin position="10"/>
        <end position="105"/>
    </location>
</feature>
<evidence type="ECO:0000259" key="3">
    <source>
        <dbReference type="Pfam" id="PF03152"/>
    </source>
</evidence>
<dbReference type="STRING" id="37360.A0A0G4IMB2"/>